<dbReference type="OrthoDB" id="384721at2"/>
<organism evidence="1 2">
    <name type="scientific">Brevundimonas viscosa</name>
    <dbReference type="NCBI Taxonomy" id="871741"/>
    <lineage>
        <taxon>Bacteria</taxon>
        <taxon>Pseudomonadati</taxon>
        <taxon>Pseudomonadota</taxon>
        <taxon>Alphaproteobacteria</taxon>
        <taxon>Caulobacterales</taxon>
        <taxon>Caulobacteraceae</taxon>
        <taxon>Brevundimonas</taxon>
    </lineage>
</organism>
<dbReference type="EMBL" id="FOZV01000004">
    <property type="protein sequence ID" value="SFS73811.1"/>
    <property type="molecule type" value="Genomic_DNA"/>
</dbReference>
<evidence type="ECO:0000313" key="2">
    <source>
        <dbReference type="Proteomes" id="UP000198788"/>
    </source>
</evidence>
<gene>
    <name evidence="1" type="ORF">SAMN05192570_2318</name>
</gene>
<name>A0A1I6SA11_9CAUL</name>
<dbReference type="AlphaFoldDB" id="A0A1I6SA11"/>
<protein>
    <recommendedName>
        <fullName evidence="3">Alpha-E domain-containing protein</fullName>
    </recommendedName>
</protein>
<dbReference type="RefSeq" id="WP_092310643.1">
    <property type="nucleotide sequence ID" value="NZ_FOZV01000004.1"/>
</dbReference>
<accession>A0A1I6SA11</accession>
<proteinExistence type="predicted"/>
<reference evidence="2" key="1">
    <citation type="submission" date="2016-10" db="EMBL/GenBank/DDBJ databases">
        <authorList>
            <person name="Varghese N."/>
            <person name="Submissions S."/>
        </authorList>
    </citation>
    <scope>NUCLEOTIDE SEQUENCE [LARGE SCALE GENOMIC DNA]</scope>
    <source>
        <strain evidence="2">CGMCC 1.10683</strain>
    </source>
</reference>
<evidence type="ECO:0000313" key="1">
    <source>
        <dbReference type="EMBL" id="SFS73811.1"/>
    </source>
</evidence>
<sequence>MVALAALFRRRHDIASAPLGTRDVRLLDGPQARRLAEAAAVLAAMDQAVQALSELHARSRRPAPDPRGPEALVEIALLRHGVVQFVDCFEEARRLGLAGEADAAGPSGSLTFYRHLCAFRDELMGPNARLVGQTEAVALLRHVGDRPLLAGVATRTRRPDRLTSAELAQMLAFVRRARTACAERLEHMRAAMLDHLRAFSTEQLDSLPAAPDP</sequence>
<keyword evidence="2" id="KW-1185">Reference proteome</keyword>
<evidence type="ECO:0008006" key="3">
    <source>
        <dbReference type="Google" id="ProtNLM"/>
    </source>
</evidence>
<dbReference type="Proteomes" id="UP000198788">
    <property type="component" value="Unassembled WGS sequence"/>
</dbReference>